<keyword evidence="2" id="KW-0812">Transmembrane</keyword>
<keyword evidence="2" id="KW-1133">Transmembrane helix</keyword>
<sequence length="907" mass="98894">MVALMILMGLLFLAAPIVALIALVKVGDAKMRIEKCEQQINFLTRALAEQLKRSVPDVKPEEAAAAEAIPPKEHVAPPVIPASIPHAPAPRTAEAPPPKPEPVVPLKPAPEPLIQPKPKKNMEEALGGKVSGVIGVLILVAGIAFLVGSPEISWPAPLFKILMGVALGGTLLACGHIANKTASGKFVQLARVMTGGGGGLFYFCIFASYDLYHLSGPLLTALSLSASAALLLFLALSYNSQLVAALGVLGAFITPLMVGGDIDQGVFPLAYIAVINLPVMILGIKKNWQVLYNSAYAFTVFYFFYWMGNINAEGWLAPLCATAVYFAEFMTLSLLILKKRDRLEPSNLNIARIAATTLFLFCSLYLIFYGASVEHWMSVCLVCVSAAFAGMFKLSWKWLPEYRNETLALLLCGFASVGLLIFEAASMEYRGILWSLQALAIARFFRNAFIFKIQLSSVLLSIIGGVALAMLMLSQKVPSHAWFNPDILLLLTGALVLGAASWILRLHTKNKDLLSYINIIRFGSFGLILLAAGNDLFVFDSMDCVPWMAATAGFAAVSLFCLKRSSAYVGETLHFTLAAILCFAIYLHMQLAGLWISAAWGLLGIGTMLFALKNQSKEIQNSALIIGFSALLHATLQPIQNDSNLILINPHTLCGLFAALTIGIQAKFYDRIEESDLSHLRTRALWMICVGAVLAIAYRNIFHTLSWYTPLPWLLTSLITLFMGNLVNWMLGTDPVLQKTGRLIIAALPLKILLLDNGIPWLNGTPPALTSYVLWVQVAMLIQIIWFSGRIKNSAPSMTGYFSLAPLITILAIISLAIGSLDIAWSWALVSIWWAVTALTITIFGFSRKSKLHRHFALLMFAATVVKVLLIDCSIFQAGARVMIFIGVGLLLLVLSFIYQKVSERLL</sequence>
<feature type="transmembrane region" description="Helical" evidence="2">
    <location>
        <begin position="684"/>
        <end position="701"/>
    </location>
</feature>
<feature type="transmembrane region" description="Helical" evidence="2">
    <location>
        <begin position="290"/>
        <end position="308"/>
    </location>
</feature>
<feature type="coiled-coil region" evidence="1">
    <location>
        <begin position="26"/>
        <end position="53"/>
    </location>
</feature>
<feature type="transmembrane region" description="Helical" evidence="2">
    <location>
        <begin position="189"/>
        <end position="209"/>
    </location>
</feature>
<dbReference type="AlphaFoldDB" id="A0A6C2UGA5"/>
<keyword evidence="4" id="KW-1185">Reference proteome</keyword>
<gene>
    <name evidence="3" type="ORF">SCARR_00457</name>
</gene>
<feature type="transmembrane region" description="Helical" evidence="2">
    <location>
        <begin position="242"/>
        <end position="260"/>
    </location>
</feature>
<name>A0A6C2UGA5_9BACT</name>
<feature type="transmembrane region" description="Helical" evidence="2">
    <location>
        <begin position="569"/>
        <end position="587"/>
    </location>
</feature>
<feature type="transmembrane region" description="Helical" evidence="2">
    <location>
        <begin position="513"/>
        <end position="533"/>
    </location>
</feature>
<dbReference type="Pfam" id="PF10101">
    <property type="entry name" value="DUF2339"/>
    <property type="match status" value="2"/>
</dbReference>
<evidence type="ECO:0000256" key="2">
    <source>
        <dbReference type="SAM" id="Phobius"/>
    </source>
</evidence>
<dbReference type="InterPro" id="IPR019286">
    <property type="entry name" value="DUF2339_TM"/>
</dbReference>
<evidence type="ECO:0000256" key="1">
    <source>
        <dbReference type="SAM" id="Coils"/>
    </source>
</evidence>
<feature type="transmembrane region" description="Helical" evidence="2">
    <location>
        <begin position="406"/>
        <end position="425"/>
    </location>
</feature>
<feature type="transmembrane region" description="Helical" evidence="2">
    <location>
        <begin position="856"/>
        <end position="876"/>
    </location>
</feature>
<feature type="transmembrane region" description="Helical" evidence="2">
    <location>
        <begin position="545"/>
        <end position="562"/>
    </location>
</feature>
<feature type="transmembrane region" description="Helical" evidence="2">
    <location>
        <begin position="799"/>
        <end position="818"/>
    </location>
</feature>
<feature type="transmembrane region" description="Helical" evidence="2">
    <location>
        <begin position="768"/>
        <end position="787"/>
    </location>
</feature>
<evidence type="ECO:0008006" key="5">
    <source>
        <dbReference type="Google" id="ProtNLM"/>
    </source>
</evidence>
<organism evidence="3 4">
    <name type="scientific">Pontiella sulfatireligans</name>
    <dbReference type="NCBI Taxonomy" id="2750658"/>
    <lineage>
        <taxon>Bacteria</taxon>
        <taxon>Pseudomonadati</taxon>
        <taxon>Kiritimatiellota</taxon>
        <taxon>Kiritimatiellia</taxon>
        <taxon>Kiritimatiellales</taxon>
        <taxon>Pontiellaceae</taxon>
        <taxon>Pontiella</taxon>
    </lineage>
</organism>
<feature type="transmembrane region" description="Helical" evidence="2">
    <location>
        <begin position="314"/>
        <end position="337"/>
    </location>
</feature>
<feature type="transmembrane region" description="Helical" evidence="2">
    <location>
        <begin position="487"/>
        <end position="506"/>
    </location>
</feature>
<feature type="transmembrane region" description="Helical" evidence="2">
    <location>
        <begin position="713"/>
        <end position="731"/>
    </location>
</feature>
<dbReference type="EMBL" id="CAAHFH010000001">
    <property type="protein sequence ID" value="VGO18404.1"/>
    <property type="molecule type" value="Genomic_DNA"/>
</dbReference>
<feature type="transmembrane region" description="Helical" evidence="2">
    <location>
        <begin position="882"/>
        <end position="899"/>
    </location>
</feature>
<feature type="transmembrane region" description="Helical" evidence="2">
    <location>
        <begin position="349"/>
        <end position="369"/>
    </location>
</feature>
<feature type="transmembrane region" description="Helical" evidence="2">
    <location>
        <begin position="126"/>
        <end position="146"/>
    </location>
</feature>
<feature type="transmembrane region" description="Helical" evidence="2">
    <location>
        <begin position="645"/>
        <end position="664"/>
    </location>
</feature>
<keyword evidence="1" id="KW-0175">Coiled coil</keyword>
<feature type="transmembrane region" description="Helical" evidence="2">
    <location>
        <begin position="158"/>
        <end position="177"/>
    </location>
</feature>
<feature type="transmembrane region" description="Helical" evidence="2">
    <location>
        <begin position="593"/>
        <end position="612"/>
    </location>
</feature>
<evidence type="ECO:0000313" key="3">
    <source>
        <dbReference type="EMBL" id="VGO18404.1"/>
    </source>
</evidence>
<feature type="transmembrane region" description="Helical" evidence="2">
    <location>
        <begin position="215"/>
        <end position="235"/>
    </location>
</feature>
<proteinExistence type="predicted"/>
<dbReference type="RefSeq" id="WP_136059892.1">
    <property type="nucleotide sequence ID" value="NZ_CAAHFH010000001.1"/>
</dbReference>
<feature type="transmembrane region" description="Helical" evidence="2">
    <location>
        <begin position="824"/>
        <end position="844"/>
    </location>
</feature>
<dbReference type="Proteomes" id="UP000346198">
    <property type="component" value="Unassembled WGS sequence"/>
</dbReference>
<keyword evidence="2" id="KW-0472">Membrane</keyword>
<protein>
    <recommendedName>
        <fullName evidence="5">DUF2339 domain-containing protein</fullName>
    </recommendedName>
</protein>
<dbReference type="PANTHER" id="PTHR38434">
    <property type="entry name" value="BLL2549 PROTEIN"/>
    <property type="match status" value="1"/>
</dbReference>
<feature type="transmembrane region" description="Helical" evidence="2">
    <location>
        <begin position="266"/>
        <end position="283"/>
    </location>
</feature>
<accession>A0A6C2UGA5</accession>
<feature type="transmembrane region" description="Helical" evidence="2">
    <location>
        <begin position="6"/>
        <end position="24"/>
    </location>
</feature>
<reference evidence="3 4" key="1">
    <citation type="submission" date="2019-04" db="EMBL/GenBank/DDBJ databases">
        <authorList>
            <person name="Van Vliet M D."/>
        </authorList>
    </citation>
    <scope>NUCLEOTIDE SEQUENCE [LARGE SCALE GENOMIC DNA]</scope>
    <source>
        <strain evidence="3 4">F21</strain>
    </source>
</reference>
<evidence type="ECO:0000313" key="4">
    <source>
        <dbReference type="Proteomes" id="UP000346198"/>
    </source>
</evidence>
<feature type="transmembrane region" description="Helical" evidence="2">
    <location>
        <begin position="458"/>
        <end position="475"/>
    </location>
</feature>
<dbReference type="PANTHER" id="PTHR38434:SF1">
    <property type="entry name" value="BLL2549 PROTEIN"/>
    <property type="match status" value="1"/>
</dbReference>